<organism evidence="4 5">
    <name type="scientific">Neisseria iguanae</name>
    <dbReference type="NCBI Taxonomy" id="90242"/>
    <lineage>
        <taxon>Bacteria</taxon>
        <taxon>Pseudomonadati</taxon>
        <taxon>Pseudomonadota</taxon>
        <taxon>Betaproteobacteria</taxon>
        <taxon>Neisseriales</taxon>
        <taxon>Neisseriaceae</taxon>
        <taxon>Neisseria</taxon>
    </lineage>
</organism>
<evidence type="ECO:0000313" key="4">
    <source>
        <dbReference type="EMBL" id="PSJ81087.1"/>
    </source>
</evidence>
<comment type="subcellular location">
    <subcellularLocation>
        <location evidence="2">Cytoplasm</location>
    </subcellularLocation>
</comment>
<keyword evidence="2" id="KW-0143">Chaperone</keyword>
<comment type="caution">
    <text evidence="4">The sequence shown here is derived from an EMBL/GenBank/DDBJ whole genome shotgun (WGS) entry which is preliminary data.</text>
</comment>
<comment type="similarity">
    <text evidence="1">Belongs to the anaerobic coproporphyrinogen-III oxidase family. HemW subfamily.</text>
</comment>
<dbReference type="CDD" id="cd01335">
    <property type="entry name" value="Radical_SAM"/>
    <property type="match status" value="1"/>
</dbReference>
<dbReference type="AlphaFoldDB" id="A0A2P7U2A3"/>
<keyword evidence="2" id="KW-0949">S-adenosyl-L-methionine</keyword>
<dbReference type="Pfam" id="PF06969">
    <property type="entry name" value="HemN_C"/>
    <property type="match status" value="1"/>
</dbReference>
<sequence length="406" mass="44884">MTLITFNQAGQLTVLPPLSLYIHIPWCIKKCPYCDFNSHNISRYQPLATITPAQTTPTGLPEDAYVDALLTDLQTELPNIWGRPVETIFFGGGTPSLFGAQAVDRLLSGIRSLVRLQPNAEITLEANPGTFEIEKFQGFKDAGITRLSIGVQSFNDDMLMRLGRVHNSHEALAAIDTALNLFEKVNIDLMYALPNQTVRTALDDVNTAIASGAGHISAYHLTMEPNTAFGHTPPPGLPADENALDIEDAVHAALAQAGFSHYETSAFARAGMQCRHNLNYWQFGDYVGIGAGAHGKISYADRIERTTRRRHPNDYLAAMHSRPADSIERKTIQRDDLAFEFMMNALRLTNGVHAAMLQERTGIPIAHIMQQIETACHKGLLEPDPTMFKPTEQGRSFLNDLLQCFL</sequence>
<evidence type="ECO:0000256" key="2">
    <source>
        <dbReference type="RuleBase" id="RU364116"/>
    </source>
</evidence>
<dbReference type="InterPro" id="IPR004559">
    <property type="entry name" value="HemW-like"/>
</dbReference>
<dbReference type="OrthoDB" id="9808022at2"/>
<dbReference type="GO" id="GO:0005737">
    <property type="term" value="C:cytoplasm"/>
    <property type="evidence" value="ECO:0007669"/>
    <property type="project" value="UniProtKB-SubCell"/>
</dbReference>
<gene>
    <name evidence="4" type="ORF">C7N83_02305</name>
</gene>
<dbReference type="GO" id="GO:0051539">
    <property type="term" value="F:4 iron, 4 sulfur cluster binding"/>
    <property type="evidence" value="ECO:0007669"/>
    <property type="project" value="UniProtKB-UniRule"/>
</dbReference>
<dbReference type="RefSeq" id="WP_106740349.1">
    <property type="nucleotide sequence ID" value="NZ_PXYY01000008.1"/>
</dbReference>
<dbReference type="Pfam" id="PF04055">
    <property type="entry name" value="Radical_SAM"/>
    <property type="match status" value="1"/>
</dbReference>
<name>A0A2P7U2A3_9NEIS</name>
<dbReference type="InterPro" id="IPR010723">
    <property type="entry name" value="HemN_C"/>
</dbReference>
<feature type="domain" description="Radical SAM core" evidence="3">
    <location>
        <begin position="12"/>
        <end position="260"/>
    </location>
</feature>
<dbReference type="GO" id="GO:0046872">
    <property type="term" value="F:metal ion binding"/>
    <property type="evidence" value="ECO:0007669"/>
    <property type="project" value="UniProtKB-UniRule"/>
</dbReference>
<dbReference type="SFLD" id="SFLDF00288">
    <property type="entry name" value="HemN-like__clustered_with_nucl"/>
    <property type="match status" value="1"/>
</dbReference>
<dbReference type="PANTHER" id="PTHR13932:SF5">
    <property type="entry name" value="RADICAL S-ADENOSYL METHIONINE DOMAIN-CONTAINING PROTEIN 1, MITOCHONDRIAL"/>
    <property type="match status" value="1"/>
</dbReference>
<keyword evidence="2" id="KW-0963">Cytoplasm</keyword>
<keyword evidence="2" id="KW-0349">Heme</keyword>
<evidence type="ECO:0000256" key="1">
    <source>
        <dbReference type="ARBA" id="ARBA00006100"/>
    </source>
</evidence>
<evidence type="ECO:0000259" key="3">
    <source>
        <dbReference type="PROSITE" id="PS51918"/>
    </source>
</evidence>
<keyword evidence="5" id="KW-1185">Reference proteome</keyword>
<keyword evidence="2" id="KW-0408">Iron</keyword>
<dbReference type="PANTHER" id="PTHR13932">
    <property type="entry name" value="COPROPORPHYRINIGEN III OXIDASE"/>
    <property type="match status" value="1"/>
</dbReference>
<accession>A0A2P7U2A3</accession>
<keyword evidence="2" id="KW-0004">4Fe-4S</keyword>
<dbReference type="InterPro" id="IPR058240">
    <property type="entry name" value="rSAM_sf"/>
</dbReference>
<dbReference type="GO" id="GO:0004109">
    <property type="term" value="F:coproporphyrinogen oxidase activity"/>
    <property type="evidence" value="ECO:0007669"/>
    <property type="project" value="InterPro"/>
</dbReference>
<dbReference type="PROSITE" id="PS51918">
    <property type="entry name" value="RADICAL_SAM"/>
    <property type="match status" value="1"/>
</dbReference>
<reference evidence="4 5" key="1">
    <citation type="submission" date="2018-03" db="EMBL/GenBank/DDBJ databases">
        <title>Neisseria weixii sp. nov., isolated from the intestinal contents of Tibetan Plateau pika (Ochotona curzoniae) in Yushu, Qinghai Province, China.</title>
        <authorList>
            <person name="Gui Z."/>
        </authorList>
    </citation>
    <scope>NUCLEOTIDE SEQUENCE [LARGE SCALE GENOMIC DNA]</scope>
    <source>
        <strain evidence="4 5">ATCC 51483</strain>
    </source>
</reference>
<dbReference type="NCBIfam" id="TIGR00539">
    <property type="entry name" value="hemN_rel"/>
    <property type="match status" value="1"/>
</dbReference>
<dbReference type="SMART" id="SM00729">
    <property type="entry name" value="Elp3"/>
    <property type="match status" value="1"/>
</dbReference>
<dbReference type="SFLD" id="SFLDF00562">
    <property type="entry name" value="HemN-like__clustered_with_heat"/>
    <property type="match status" value="1"/>
</dbReference>
<keyword evidence="2" id="KW-0411">Iron-sulfur</keyword>
<dbReference type="SUPFAM" id="SSF102114">
    <property type="entry name" value="Radical SAM enzymes"/>
    <property type="match status" value="1"/>
</dbReference>
<dbReference type="InterPro" id="IPR006638">
    <property type="entry name" value="Elp3/MiaA/NifB-like_rSAM"/>
</dbReference>
<evidence type="ECO:0000313" key="5">
    <source>
        <dbReference type="Proteomes" id="UP000241868"/>
    </source>
</evidence>
<proteinExistence type="inferred from homology"/>
<dbReference type="SFLD" id="SFLDS00029">
    <property type="entry name" value="Radical_SAM"/>
    <property type="match status" value="1"/>
</dbReference>
<protein>
    <recommendedName>
        <fullName evidence="2">Heme chaperone HemW</fullName>
    </recommendedName>
</protein>
<dbReference type="InterPro" id="IPR007197">
    <property type="entry name" value="rSAM"/>
</dbReference>
<dbReference type="GO" id="GO:0006779">
    <property type="term" value="P:porphyrin-containing compound biosynthetic process"/>
    <property type="evidence" value="ECO:0007669"/>
    <property type="project" value="InterPro"/>
</dbReference>
<dbReference type="EMBL" id="PXYY01000008">
    <property type="protein sequence ID" value="PSJ81087.1"/>
    <property type="molecule type" value="Genomic_DNA"/>
</dbReference>
<dbReference type="Gene3D" id="3.30.750.200">
    <property type="match status" value="1"/>
</dbReference>
<comment type="function">
    <text evidence="2">Probably acts as a heme chaperone, transferring heme to an unknown acceptor. Binds one molecule of heme per monomer, possibly covalently. Binds 1 [4Fe-4S] cluster. The cluster is coordinated with 3 cysteines and an exchangeable S-adenosyl-L-methionine.</text>
</comment>
<dbReference type="Proteomes" id="UP000241868">
    <property type="component" value="Unassembled WGS sequence"/>
</dbReference>
<dbReference type="InterPro" id="IPR034505">
    <property type="entry name" value="Coproporphyrinogen-III_oxidase"/>
</dbReference>
<keyword evidence="2" id="KW-0479">Metal-binding</keyword>
<dbReference type="SFLD" id="SFLDG01065">
    <property type="entry name" value="anaerobic_coproporphyrinogen-I"/>
    <property type="match status" value="1"/>
</dbReference>